<dbReference type="InterPro" id="IPR036388">
    <property type="entry name" value="WH-like_DNA-bd_sf"/>
</dbReference>
<dbReference type="Gene3D" id="1.10.10.10">
    <property type="entry name" value="Winged helix-like DNA-binding domain superfamily/Winged helix DNA-binding domain"/>
    <property type="match status" value="1"/>
</dbReference>
<accession>A0A2K8KRN2</accession>
<dbReference type="PANTHER" id="PTHR30537">
    <property type="entry name" value="HTH-TYPE TRANSCRIPTIONAL REGULATOR"/>
    <property type="match status" value="1"/>
</dbReference>
<evidence type="ECO:0000313" key="7">
    <source>
        <dbReference type="Proteomes" id="UP000229757"/>
    </source>
</evidence>
<evidence type="ECO:0000256" key="4">
    <source>
        <dbReference type="ARBA" id="ARBA00023163"/>
    </source>
</evidence>
<dbReference type="Gene3D" id="3.40.190.290">
    <property type="match status" value="1"/>
</dbReference>
<dbReference type="InterPro" id="IPR000847">
    <property type="entry name" value="LysR_HTH_N"/>
</dbReference>
<dbReference type="InterPro" id="IPR036390">
    <property type="entry name" value="WH_DNA-bd_sf"/>
</dbReference>
<keyword evidence="2" id="KW-0805">Transcription regulation</keyword>
<proteinExistence type="inferred from homology"/>
<dbReference type="GO" id="GO:0043565">
    <property type="term" value="F:sequence-specific DNA binding"/>
    <property type="evidence" value="ECO:0007669"/>
    <property type="project" value="TreeGrafter"/>
</dbReference>
<dbReference type="PANTHER" id="PTHR30537:SF3">
    <property type="entry name" value="TRANSCRIPTIONAL REGULATORY PROTEIN"/>
    <property type="match status" value="1"/>
</dbReference>
<dbReference type="SUPFAM" id="SSF46785">
    <property type="entry name" value="Winged helix' DNA-binding domain"/>
    <property type="match status" value="1"/>
</dbReference>
<keyword evidence="7" id="KW-1185">Reference proteome</keyword>
<organism evidence="6 7">
    <name type="scientific">Reinekea forsetii</name>
    <dbReference type="NCBI Taxonomy" id="1336806"/>
    <lineage>
        <taxon>Bacteria</taxon>
        <taxon>Pseudomonadati</taxon>
        <taxon>Pseudomonadota</taxon>
        <taxon>Gammaproteobacteria</taxon>
        <taxon>Oceanospirillales</taxon>
        <taxon>Saccharospirillaceae</taxon>
        <taxon>Reinekea</taxon>
    </lineage>
</organism>
<evidence type="ECO:0000259" key="5">
    <source>
        <dbReference type="PROSITE" id="PS50931"/>
    </source>
</evidence>
<name>A0A2K8KRN2_9GAMM</name>
<dbReference type="RefSeq" id="WP_100256339.1">
    <property type="nucleotide sequence ID" value="NZ_CP011797.1"/>
</dbReference>
<dbReference type="Proteomes" id="UP000229757">
    <property type="component" value="Chromosome"/>
</dbReference>
<gene>
    <name evidence="6" type="ORF">REIFOR_00796</name>
</gene>
<dbReference type="EMBL" id="CP011797">
    <property type="protein sequence ID" value="ATX75964.1"/>
    <property type="molecule type" value="Genomic_DNA"/>
</dbReference>
<dbReference type="Pfam" id="PF00126">
    <property type="entry name" value="HTH_1"/>
    <property type="match status" value="1"/>
</dbReference>
<dbReference type="SUPFAM" id="SSF53850">
    <property type="entry name" value="Periplasmic binding protein-like II"/>
    <property type="match status" value="1"/>
</dbReference>
<dbReference type="InterPro" id="IPR005119">
    <property type="entry name" value="LysR_subst-bd"/>
</dbReference>
<evidence type="ECO:0000256" key="2">
    <source>
        <dbReference type="ARBA" id="ARBA00023015"/>
    </source>
</evidence>
<feature type="domain" description="HTH lysR-type" evidence="5">
    <location>
        <begin position="1"/>
        <end position="58"/>
    </location>
</feature>
<dbReference type="Pfam" id="PF03466">
    <property type="entry name" value="LysR_substrate"/>
    <property type="match status" value="1"/>
</dbReference>
<keyword evidence="4" id="KW-0804">Transcription</keyword>
<dbReference type="AlphaFoldDB" id="A0A2K8KRN2"/>
<evidence type="ECO:0000256" key="3">
    <source>
        <dbReference type="ARBA" id="ARBA00023125"/>
    </source>
</evidence>
<comment type="similarity">
    <text evidence="1">Belongs to the LysR transcriptional regulatory family.</text>
</comment>
<dbReference type="InterPro" id="IPR058163">
    <property type="entry name" value="LysR-type_TF_proteobact-type"/>
</dbReference>
<keyword evidence="3" id="KW-0238">DNA-binding</keyword>
<dbReference type="GO" id="GO:0003700">
    <property type="term" value="F:DNA-binding transcription factor activity"/>
    <property type="evidence" value="ECO:0007669"/>
    <property type="project" value="InterPro"/>
</dbReference>
<evidence type="ECO:0000313" key="6">
    <source>
        <dbReference type="EMBL" id="ATX75964.1"/>
    </source>
</evidence>
<sequence length="291" mass="33094">MDWNDLKYLIAVADSGSLKAAAKHLGVNHTTVWRKMQSLEEHLDCQLFTSSRSGYLLTEPGEAILADARRMASLVGSIHFQSQARLTEIRGLIRITAPGEIAFELLPSIIAEFQLSYPKVEFEILEDVRSLNISNREADIAIRASSAVPDNLIGRKIRDVHWGLFASQEFIQTHNINFESGDYVFDGLPVIPYRLFASPAARWFNEKTLNNPRPVATNRIIGAYQCALQHLGIALLPELRSEPLQELYRLPAQFNSQVWLLANKDLRNTIRIKTFWDFLQTRLVDYFPDTP</sequence>
<dbReference type="PROSITE" id="PS50931">
    <property type="entry name" value="HTH_LYSR"/>
    <property type="match status" value="1"/>
</dbReference>
<reference evidence="6 7" key="1">
    <citation type="journal article" date="2017" name="Environ. Microbiol.">
        <title>Genomic and physiological analyses of 'Reinekea forsetii' reveal a versatile opportunistic lifestyle during spring algae blooms.</title>
        <authorList>
            <person name="Avci B."/>
            <person name="Hahnke R.L."/>
            <person name="Chafee M."/>
            <person name="Fischer T."/>
            <person name="Gruber-Vodicka H."/>
            <person name="Tegetmeyer H.E."/>
            <person name="Harder J."/>
            <person name="Fuchs B.M."/>
            <person name="Amann R.I."/>
            <person name="Teeling H."/>
        </authorList>
    </citation>
    <scope>NUCLEOTIDE SEQUENCE [LARGE SCALE GENOMIC DNA]</scope>
    <source>
        <strain evidence="6 7">Hel1_31_D35</strain>
    </source>
</reference>
<dbReference type="GO" id="GO:0006351">
    <property type="term" value="P:DNA-templated transcription"/>
    <property type="evidence" value="ECO:0007669"/>
    <property type="project" value="TreeGrafter"/>
</dbReference>
<protein>
    <submittedName>
        <fullName evidence="6">Transcriptional regulator, LysR family</fullName>
    </submittedName>
</protein>
<evidence type="ECO:0000256" key="1">
    <source>
        <dbReference type="ARBA" id="ARBA00009437"/>
    </source>
</evidence>
<dbReference type="KEGG" id="rfo:REIFOR_00796"/>
<dbReference type="OrthoDB" id="570111at2"/>